<dbReference type="Proteomes" id="UP001209076">
    <property type="component" value="Unassembled WGS sequence"/>
</dbReference>
<feature type="transmembrane region" description="Helical" evidence="1">
    <location>
        <begin position="102"/>
        <end position="123"/>
    </location>
</feature>
<evidence type="ECO:0000256" key="1">
    <source>
        <dbReference type="SAM" id="Phobius"/>
    </source>
</evidence>
<protein>
    <submittedName>
        <fullName evidence="2">Uncharacterized protein</fullName>
    </submittedName>
</protein>
<accession>A0ABT2PZD2</accession>
<proteinExistence type="predicted"/>
<evidence type="ECO:0000313" key="2">
    <source>
        <dbReference type="EMBL" id="MCU0105023.1"/>
    </source>
</evidence>
<keyword evidence="1" id="KW-0472">Membrane</keyword>
<feature type="transmembrane region" description="Helical" evidence="1">
    <location>
        <begin position="145"/>
        <end position="163"/>
    </location>
</feature>
<gene>
    <name evidence="2" type="ORF">N7603_05075</name>
</gene>
<feature type="transmembrane region" description="Helical" evidence="1">
    <location>
        <begin position="60"/>
        <end position="81"/>
    </location>
</feature>
<comment type="caution">
    <text evidence="2">The sequence shown here is derived from an EMBL/GenBank/DDBJ whole genome shotgun (WGS) entry which is preliminary data.</text>
</comment>
<sequence>MSKLKNNNNHDGFNPYGIDKLANIKPDIKIGFMKFWFSGAAFFVTFTALAVDTYDILDRFVLLVLILTLAVEFISNKVIVWMNNDKQPTLHYLPFQIKRNSILSLLASFLYVIIMVLAIYYTVELLMMVGIPSIGMLMFGFDNQGIDPITFGLLYFSIDWLWIKAKAWISKKYTKSR</sequence>
<reference evidence="3" key="1">
    <citation type="submission" date="2023-07" db="EMBL/GenBank/DDBJ databases">
        <title>Novel Mycoplasma species identified in domestic and wild animals.</title>
        <authorList>
            <person name="Volokhov D.V."/>
            <person name="Furtak V.A."/>
            <person name="Zagorodnyaya T.A."/>
        </authorList>
    </citation>
    <scope>NUCLEOTIDE SEQUENCE [LARGE SCALE GENOMIC DNA]</scope>
    <source>
        <strain evidence="3">92-19</strain>
    </source>
</reference>
<keyword evidence="1" id="KW-0812">Transmembrane</keyword>
<dbReference type="RefSeq" id="WP_262096286.1">
    <property type="nucleotide sequence ID" value="NZ_JAOEGN010000008.1"/>
</dbReference>
<name>A0ABT2PZD2_9MOLU</name>
<feature type="transmembrane region" description="Helical" evidence="1">
    <location>
        <begin position="35"/>
        <end position="54"/>
    </location>
</feature>
<keyword evidence="1" id="KW-1133">Transmembrane helix</keyword>
<dbReference type="EMBL" id="JAOEGN010000008">
    <property type="protein sequence ID" value="MCU0105023.1"/>
    <property type="molecule type" value="Genomic_DNA"/>
</dbReference>
<evidence type="ECO:0000313" key="3">
    <source>
        <dbReference type="Proteomes" id="UP001209076"/>
    </source>
</evidence>
<organism evidence="2 3">
    <name type="scientific">Paracholeplasma vituli</name>
    <dbReference type="NCBI Taxonomy" id="69473"/>
    <lineage>
        <taxon>Bacteria</taxon>
        <taxon>Bacillati</taxon>
        <taxon>Mycoplasmatota</taxon>
        <taxon>Mollicutes</taxon>
        <taxon>Acholeplasmatales</taxon>
        <taxon>Acholeplasmataceae</taxon>
        <taxon>Paracholeplasma</taxon>
    </lineage>
</organism>
<keyword evidence="3" id="KW-1185">Reference proteome</keyword>